<dbReference type="Proteomes" id="UP000289340">
    <property type="component" value="Chromosome 11"/>
</dbReference>
<name>A0A445I8C4_GLYSO</name>
<evidence type="ECO:0000313" key="1">
    <source>
        <dbReference type="EMBL" id="RZB82301.1"/>
    </source>
</evidence>
<sequence length="161" mass="18265">MIFLFLFYWGVEGTYPFHFVKKHISPNLKSMMAMTCESSIVSPLFLSRICQAKTDPTRAFLLENKFSTITVTASPRQVVSAARLCNPNLATKVVVPWRRKKGRRQQERKSTTCGKVEILLSLAKRHLLLLGLYVCLPIDILFIQNLRFGVLLDSPHSSALP</sequence>
<comment type="caution">
    <text evidence="1">The sequence shown here is derived from an EMBL/GenBank/DDBJ whole genome shotgun (WGS) entry which is preliminary data.</text>
</comment>
<proteinExistence type="predicted"/>
<reference evidence="1 2" key="1">
    <citation type="submission" date="2018-09" db="EMBL/GenBank/DDBJ databases">
        <title>A high-quality reference genome of wild soybean provides a powerful tool to mine soybean genomes.</title>
        <authorList>
            <person name="Xie M."/>
            <person name="Chung C.Y.L."/>
            <person name="Li M.-W."/>
            <person name="Wong F.-L."/>
            <person name="Chan T.-F."/>
            <person name="Lam H.-M."/>
        </authorList>
    </citation>
    <scope>NUCLEOTIDE SEQUENCE [LARGE SCALE GENOMIC DNA]</scope>
    <source>
        <strain evidence="2">cv. W05</strain>
        <tissue evidence="1">Hypocotyl of etiolated seedlings</tissue>
    </source>
</reference>
<dbReference type="AlphaFoldDB" id="A0A445I8C4"/>
<keyword evidence="2" id="KW-1185">Reference proteome</keyword>
<protein>
    <submittedName>
        <fullName evidence="1">Uncharacterized protein</fullName>
    </submittedName>
</protein>
<dbReference type="EMBL" id="QZWG01000011">
    <property type="protein sequence ID" value="RZB82301.1"/>
    <property type="molecule type" value="Genomic_DNA"/>
</dbReference>
<accession>A0A445I8C4</accession>
<evidence type="ECO:0000313" key="2">
    <source>
        <dbReference type="Proteomes" id="UP000289340"/>
    </source>
</evidence>
<organism evidence="1 2">
    <name type="scientific">Glycine soja</name>
    <name type="common">Wild soybean</name>
    <dbReference type="NCBI Taxonomy" id="3848"/>
    <lineage>
        <taxon>Eukaryota</taxon>
        <taxon>Viridiplantae</taxon>
        <taxon>Streptophyta</taxon>
        <taxon>Embryophyta</taxon>
        <taxon>Tracheophyta</taxon>
        <taxon>Spermatophyta</taxon>
        <taxon>Magnoliopsida</taxon>
        <taxon>eudicotyledons</taxon>
        <taxon>Gunneridae</taxon>
        <taxon>Pentapetalae</taxon>
        <taxon>rosids</taxon>
        <taxon>fabids</taxon>
        <taxon>Fabales</taxon>
        <taxon>Fabaceae</taxon>
        <taxon>Papilionoideae</taxon>
        <taxon>50 kb inversion clade</taxon>
        <taxon>NPAAA clade</taxon>
        <taxon>indigoferoid/millettioid clade</taxon>
        <taxon>Phaseoleae</taxon>
        <taxon>Glycine</taxon>
        <taxon>Glycine subgen. Soja</taxon>
    </lineage>
</organism>
<gene>
    <name evidence="1" type="ORF">D0Y65_031459</name>
</gene>